<feature type="domain" description="YbaK/aminoacyl-tRNA synthetase-associated" evidence="1">
    <location>
        <begin position="26"/>
        <end position="144"/>
    </location>
</feature>
<keyword evidence="3" id="KW-1185">Reference proteome</keyword>
<evidence type="ECO:0000313" key="2">
    <source>
        <dbReference type="EMBL" id="AZN73792.1"/>
    </source>
</evidence>
<dbReference type="GO" id="GO:0002161">
    <property type="term" value="F:aminoacyl-tRNA deacylase activity"/>
    <property type="evidence" value="ECO:0007669"/>
    <property type="project" value="InterPro"/>
</dbReference>
<dbReference type="OrthoDB" id="9798760at2"/>
<organism evidence="2 3">
    <name type="scientific">Georhizobium profundi</name>
    <dbReference type="NCBI Taxonomy" id="2341112"/>
    <lineage>
        <taxon>Bacteria</taxon>
        <taxon>Pseudomonadati</taxon>
        <taxon>Pseudomonadota</taxon>
        <taxon>Alphaproteobacteria</taxon>
        <taxon>Hyphomicrobiales</taxon>
        <taxon>Rhizobiaceae</taxon>
        <taxon>Georhizobium</taxon>
    </lineage>
</organism>
<dbReference type="Pfam" id="PF04073">
    <property type="entry name" value="tRNA_edit"/>
    <property type="match status" value="1"/>
</dbReference>
<protein>
    <submittedName>
        <fullName evidence="2">YbaK/EbsC family protein</fullName>
    </submittedName>
</protein>
<dbReference type="PANTHER" id="PTHR30411">
    <property type="entry name" value="CYTOPLASMIC PROTEIN"/>
    <property type="match status" value="1"/>
</dbReference>
<dbReference type="InterPro" id="IPR007214">
    <property type="entry name" value="YbaK/aa-tRNA-synth-assoc-dom"/>
</dbReference>
<sequence>MASIDRVAADAANLGLEIEIRTLDASTRTAEEAASACGCDVAQIVKSLVFEDSGTCKIVLLLVSGRHNVDLDFLRHHHGLDLRRCDPRRVRDETGFAIGGVAPIGHLAKPTIWMDRVLDGFEIVYAAAGRPDSVFAVDPAKLRQAIGAEVLDVNQESAVSR</sequence>
<dbReference type="SUPFAM" id="SSF55826">
    <property type="entry name" value="YbaK/ProRS associated domain"/>
    <property type="match status" value="1"/>
</dbReference>
<evidence type="ECO:0000259" key="1">
    <source>
        <dbReference type="Pfam" id="PF04073"/>
    </source>
</evidence>
<name>A0A3Q8XUE8_9HYPH</name>
<dbReference type="AlphaFoldDB" id="A0A3Q8XUE8"/>
<evidence type="ECO:0000313" key="3">
    <source>
        <dbReference type="Proteomes" id="UP000268192"/>
    </source>
</evidence>
<accession>A0A3Q8XUE8</accession>
<dbReference type="InterPro" id="IPR036754">
    <property type="entry name" value="YbaK/aa-tRNA-synt-asso_dom_sf"/>
</dbReference>
<reference evidence="2 3" key="1">
    <citation type="submission" date="2018-09" db="EMBL/GenBank/DDBJ databases">
        <title>Marinorhizobium profundi gen. nov., sp. nov., isolated from a deep-sea sediment sample from the New Britain Trench and proposal of Marinorhizobiaceae fam. nov. in the order Rhizobiales of the class Alphaproteobacteria.</title>
        <authorList>
            <person name="Cao J."/>
        </authorList>
    </citation>
    <scope>NUCLEOTIDE SEQUENCE [LARGE SCALE GENOMIC DNA]</scope>
    <source>
        <strain evidence="2 3">WS11</strain>
    </source>
</reference>
<dbReference type="Proteomes" id="UP000268192">
    <property type="component" value="Chromosome"/>
</dbReference>
<dbReference type="PANTHER" id="PTHR30411:SF1">
    <property type="entry name" value="CYTOPLASMIC PROTEIN"/>
    <property type="match status" value="1"/>
</dbReference>
<gene>
    <name evidence="2" type="ORF">D5400_12940</name>
</gene>
<dbReference type="CDD" id="cd04333">
    <property type="entry name" value="ProX_deacylase"/>
    <property type="match status" value="1"/>
</dbReference>
<dbReference type="EMBL" id="CP032509">
    <property type="protein sequence ID" value="AZN73792.1"/>
    <property type="molecule type" value="Genomic_DNA"/>
</dbReference>
<proteinExistence type="predicted"/>
<dbReference type="Gene3D" id="3.90.960.10">
    <property type="entry name" value="YbaK/aminoacyl-tRNA synthetase-associated domain"/>
    <property type="match status" value="1"/>
</dbReference>
<dbReference type="KEGG" id="abaw:D5400_12940"/>